<reference evidence="1" key="1">
    <citation type="submission" date="2012-11" db="EMBL/GenBank/DDBJ databases">
        <title>Dependencies among metagenomic species, viruses, plasmids and units of genetic variation.</title>
        <authorList>
            <person name="Nielsen H.B."/>
            <person name="Almeida M."/>
            <person name="Juncker A.S."/>
            <person name="Rasmussen S."/>
            <person name="Li J."/>
            <person name="Sunagawa S."/>
            <person name="Plichta D."/>
            <person name="Gautier L."/>
            <person name="Le Chatelier E."/>
            <person name="Peletier E."/>
            <person name="Bonde I."/>
            <person name="Nielsen T."/>
            <person name="Manichanh C."/>
            <person name="Arumugam M."/>
            <person name="Batto J."/>
            <person name="Santos M.B.Q.D."/>
            <person name="Blom N."/>
            <person name="Borruel N."/>
            <person name="Burgdorf K.S."/>
            <person name="Boumezbeur F."/>
            <person name="Casellas F."/>
            <person name="Dore J."/>
            <person name="Guarner F."/>
            <person name="Hansen T."/>
            <person name="Hildebrand F."/>
            <person name="Kaas R.S."/>
            <person name="Kennedy S."/>
            <person name="Kristiansen K."/>
            <person name="Kultima J.R."/>
            <person name="Leonard P."/>
            <person name="Levenez F."/>
            <person name="Lund O."/>
            <person name="Moumen B."/>
            <person name="Le Paslier D."/>
            <person name="Pons N."/>
            <person name="Pedersen O."/>
            <person name="Prifti E."/>
            <person name="Qin J."/>
            <person name="Raes J."/>
            <person name="Tap J."/>
            <person name="Tims S."/>
            <person name="Ussery D.W."/>
            <person name="Yamada T."/>
            <person name="MetaHit consortium"/>
            <person name="Renault P."/>
            <person name="Sicheritz-Ponten T."/>
            <person name="Bork P."/>
            <person name="Wang J."/>
            <person name="Brunak S."/>
            <person name="Ehrlich S.D."/>
        </authorList>
    </citation>
    <scope>NUCLEOTIDE SEQUENCE [LARGE SCALE GENOMIC DNA]</scope>
</reference>
<protein>
    <submittedName>
        <fullName evidence="1">Uncharacterized protein</fullName>
    </submittedName>
</protein>
<evidence type="ECO:0000313" key="2">
    <source>
        <dbReference type="Proteomes" id="UP000017980"/>
    </source>
</evidence>
<dbReference type="AlphaFoldDB" id="R5X6B1"/>
<evidence type="ECO:0000313" key="1">
    <source>
        <dbReference type="EMBL" id="CDA11208.1"/>
    </source>
</evidence>
<organism evidence="1 2">
    <name type="scientific">Intestinibacter bartlettii CAG:1329</name>
    <dbReference type="NCBI Taxonomy" id="1263063"/>
    <lineage>
        <taxon>Bacteria</taxon>
        <taxon>Bacillati</taxon>
        <taxon>Bacillota</taxon>
        <taxon>Clostridia</taxon>
        <taxon>Peptostreptococcales</taxon>
        <taxon>Peptostreptococcaceae</taxon>
        <taxon>Intestinibacter</taxon>
    </lineage>
</organism>
<dbReference type="Proteomes" id="UP000017980">
    <property type="component" value="Unassembled WGS sequence"/>
</dbReference>
<dbReference type="EMBL" id="CBBD010000050">
    <property type="protein sequence ID" value="CDA11208.1"/>
    <property type="molecule type" value="Genomic_DNA"/>
</dbReference>
<name>R5X6B1_9FIRM</name>
<gene>
    <name evidence="1" type="ORF">BN488_02235</name>
</gene>
<dbReference type="RefSeq" id="WP_022072365.1">
    <property type="nucleotide sequence ID" value="NZ_HF999329.1"/>
</dbReference>
<accession>R5X6B1</accession>
<comment type="caution">
    <text evidence="1">The sequence shown here is derived from an EMBL/GenBank/DDBJ whole genome shotgun (WGS) entry which is preliminary data.</text>
</comment>
<proteinExistence type="predicted"/>
<sequence length="81" mass="9320">MKSIIKSIAYKLANGRKDLEAKYRLYINGIYVKISTVHIHMYDELNIDARGRYYSSDILRALEGLSFVNGIHISNTKKNRG</sequence>